<dbReference type="EMBL" id="NWUS01000001">
    <property type="protein sequence ID" value="MBA5724677.1"/>
    <property type="molecule type" value="Genomic_DNA"/>
</dbReference>
<proteinExistence type="predicted"/>
<dbReference type="SUPFAM" id="SSF101082">
    <property type="entry name" value="Typo IV secretion system protein TraC"/>
    <property type="match status" value="1"/>
</dbReference>
<dbReference type="Gene3D" id="1.20.58.430">
    <property type="entry name" value="Type IV secretion system, VirB5-domain"/>
    <property type="match status" value="1"/>
</dbReference>
<name>A0ABR5ZK90_9PROT</name>
<evidence type="ECO:0000313" key="2">
    <source>
        <dbReference type="EMBL" id="MBA5724677.1"/>
    </source>
</evidence>
<gene>
    <name evidence="2" type="ORF">CPA57_00030</name>
</gene>
<evidence type="ECO:0000256" key="1">
    <source>
        <dbReference type="SAM" id="Coils"/>
    </source>
</evidence>
<feature type="coiled-coil region" evidence="1">
    <location>
        <begin position="31"/>
        <end position="58"/>
    </location>
</feature>
<dbReference type="Proteomes" id="UP001516390">
    <property type="component" value="Unassembled WGS sequence"/>
</dbReference>
<protein>
    <submittedName>
        <fullName evidence="2">Transporter</fullName>
    </submittedName>
</protein>
<keyword evidence="1" id="KW-0175">Coiled coil</keyword>
<reference evidence="2 3" key="1">
    <citation type="submission" date="2017-09" db="EMBL/GenBank/DDBJ databases">
        <authorList>
            <person name="Jakob F."/>
        </authorList>
    </citation>
    <scope>NUCLEOTIDE SEQUENCE [LARGE SCALE GENOMIC DNA]</scope>
    <source>
        <strain evidence="2 3">TMW 2.1880</strain>
    </source>
</reference>
<dbReference type="Pfam" id="PF07996">
    <property type="entry name" value="T4SS"/>
    <property type="match status" value="1"/>
</dbReference>
<dbReference type="InterPro" id="IPR023220">
    <property type="entry name" value="T4SS_VirB5-domain"/>
</dbReference>
<organism evidence="2 3">
    <name type="scientific">Bombella favorum</name>
    <dbReference type="NCBI Taxonomy" id="2039164"/>
    <lineage>
        <taxon>Bacteria</taxon>
        <taxon>Pseudomonadati</taxon>
        <taxon>Pseudomonadota</taxon>
        <taxon>Alphaproteobacteria</taxon>
        <taxon>Acetobacterales</taxon>
        <taxon>Acetobacteraceae</taxon>
        <taxon>Bombella</taxon>
    </lineage>
</organism>
<sequence length="231" mass="25913">MLATVMVLTVNVRSARAQIMVMDHGSITQSIANTAREVAQLTQQYNEMVDQYNQMVDQYKMFKNVPDVFNGMLRDFKEQILRHPLPGVENIVDQITADAGKVSEYGQRFARLNRYVVPDQNKDPISQFLKQGTASLANIRGLAMQNLTSLDERLDKLTEMQETLSDATDITQISAINGRIAVESQAVQAQLAAAQNLQILSQAQIANQQMQERAEGRADELKAADWWKKGN</sequence>
<accession>A0ABR5ZK90</accession>
<evidence type="ECO:0000313" key="3">
    <source>
        <dbReference type="Proteomes" id="UP001516390"/>
    </source>
</evidence>
<comment type="caution">
    <text evidence="2">The sequence shown here is derived from an EMBL/GenBank/DDBJ whole genome shotgun (WGS) entry which is preliminary data.</text>
</comment>
<keyword evidence="3" id="KW-1185">Reference proteome</keyword>
<dbReference type="InterPro" id="IPR014158">
    <property type="entry name" value="T4SS_VirB5"/>
</dbReference>